<keyword evidence="1" id="KW-0805">Transcription regulation</keyword>
<evidence type="ECO:0000256" key="3">
    <source>
        <dbReference type="ARBA" id="ARBA00023163"/>
    </source>
</evidence>
<protein>
    <submittedName>
        <fullName evidence="5">AraC-like DNA-binding protein</fullName>
    </submittedName>
</protein>
<name>A0ABR9KWS5_9ACTN</name>
<dbReference type="Gene3D" id="1.10.10.60">
    <property type="entry name" value="Homeodomain-like"/>
    <property type="match status" value="1"/>
</dbReference>
<dbReference type="PROSITE" id="PS01124">
    <property type="entry name" value="HTH_ARAC_FAMILY_2"/>
    <property type="match status" value="1"/>
</dbReference>
<dbReference type="PANTHER" id="PTHR46796:SF15">
    <property type="entry name" value="BLL1074 PROTEIN"/>
    <property type="match status" value="1"/>
</dbReference>
<proteinExistence type="predicted"/>
<dbReference type="Proteomes" id="UP000661607">
    <property type="component" value="Unassembled WGS sequence"/>
</dbReference>
<evidence type="ECO:0000313" key="5">
    <source>
        <dbReference type="EMBL" id="MBE1566480.1"/>
    </source>
</evidence>
<keyword evidence="2" id="KW-0238">DNA-binding</keyword>
<evidence type="ECO:0000256" key="1">
    <source>
        <dbReference type="ARBA" id="ARBA00023015"/>
    </source>
</evidence>
<evidence type="ECO:0000256" key="2">
    <source>
        <dbReference type="ARBA" id="ARBA00023125"/>
    </source>
</evidence>
<evidence type="ECO:0000313" key="6">
    <source>
        <dbReference type="Proteomes" id="UP000661607"/>
    </source>
</evidence>
<feature type="domain" description="HTH araC/xylS-type" evidence="4">
    <location>
        <begin position="119"/>
        <end position="216"/>
    </location>
</feature>
<dbReference type="InterPro" id="IPR050204">
    <property type="entry name" value="AraC_XylS_family_regulators"/>
</dbReference>
<comment type="caution">
    <text evidence="5">The sequence shown here is derived from an EMBL/GenBank/DDBJ whole genome shotgun (WGS) entry which is preliminary data.</text>
</comment>
<dbReference type="Pfam" id="PF20240">
    <property type="entry name" value="DUF6597"/>
    <property type="match status" value="1"/>
</dbReference>
<reference evidence="5 6" key="1">
    <citation type="submission" date="2020-10" db="EMBL/GenBank/DDBJ databases">
        <title>Sequencing the genomes of 1000 actinobacteria strains.</title>
        <authorList>
            <person name="Klenk H.-P."/>
        </authorList>
    </citation>
    <scope>NUCLEOTIDE SEQUENCE [LARGE SCALE GENOMIC DNA]</scope>
    <source>
        <strain evidence="5 6">DSM 43748</strain>
    </source>
</reference>
<dbReference type="PANTHER" id="PTHR46796">
    <property type="entry name" value="HTH-TYPE TRANSCRIPTIONAL ACTIVATOR RHAS-RELATED"/>
    <property type="match status" value="1"/>
</dbReference>
<keyword evidence="3" id="KW-0804">Transcription</keyword>
<sequence>MYAEWSPGAALADRVACLWEQDCAEEGTQLVVPDACVDLIWGPGGPHVAGPDTGPVPVRMRAGDVYRGIRFRPGALGGLLGVPADELRDERVPFADLGLPEDLTLASLTERLRRSPAPDPAAPAIAAALRGGASVREVAWDLGLSERHLHRRAVAAFGYSPKTLQRIVRFQRALRLARSGVPLATVAVESGYTDQAHLSHEVKRLSGVSMSGLLVPA</sequence>
<dbReference type="EMBL" id="JADBEF010000001">
    <property type="protein sequence ID" value="MBE1566480.1"/>
    <property type="molecule type" value="Genomic_DNA"/>
</dbReference>
<keyword evidence="6" id="KW-1185">Reference proteome</keyword>
<dbReference type="Pfam" id="PF12833">
    <property type="entry name" value="HTH_18"/>
    <property type="match status" value="1"/>
</dbReference>
<dbReference type="SMART" id="SM00342">
    <property type="entry name" value="HTH_ARAC"/>
    <property type="match status" value="1"/>
</dbReference>
<accession>A0ABR9KWS5</accession>
<dbReference type="InterPro" id="IPR046532">
    <property type="entry name" value="DUF6597"/>
</dbReference>
<organism evidence="5 6">
    <name type="scientific">Nonomuraea africana</name>
    <dbReference type="NCBI Taxonomy" id="46171"/>
    <lineage>
        <taxon>Bacteria</taxon>
        <taxon>Bacillati</taxon>
        <taxon>Actinomycetota</taxon>
        <taxon>Actinomycetes</taxon>
        <taxon>Streptosporangiales</taxon>
        <taxon>Streptosporangiaceae</taxon>
        <taxon>Nonomuraea</taxon>
    </lineage>
</organism>
<evidence type="ECO:0000259" key="4">
    <source>
        <dbReference type="PROSITE" id="PS01124"/>
    </source>
</evidence>
<dbReference type="InterPro" id="IPR018060">
    <property type="entry name" value="HTH_AraC"/>
</dbReference>
<dbReference type="RefSeq" id="WP_192780507.1">
    <property type="nucleotide sequence ID" value="NZ_BAAASY010000021.1"/>
</dbReference>
<gene>
    <name evidence="5" type="ORF">H4W81_009259</name>
</gene>